<dbReference type="AlphaFoldDB" id="A6KSY7"/>
<name>A6KSY7_RAT</name>
<sequence length="32" mass="3780">MATDAYLTPWEVIAAKHPGRFLRKIRKFTAYK</sequence>
<accession>A6KSY7</accession>
<evidence type="ECO:0000313" key="2">
    <source>
        <dbReference type="Proteomes" id="UP000234681"/>
    </source>
</evidence>
<organism evidence="1 2">
    <name type="scientific">Rattus norvegicus</name>
    <name type="common">Rat</name>
    <dbReference type="NCBI Taxonomy" id="10116"/>
    <lineage>
        <taxon>Eukaryota</taxon>
        <taxon>Metazoa</taxon>
        <taxon>Chordata</taxon>
        <taxon>Craniata</taxon>
        <taxon>Vertebrata</taxon>
        <taxon>Euteleostomi</taxon>
        <taxon>Mammalia</taxon>
        <taxon>Eutheria</taxon>
        <taxon>Euarchontoglires</taxon>
        <taxon>Glires</taxon>
        <taxon>Rodentia</taxon>
        <taxon>Myomorpha</taxon>
        <taxon>Muroidea</taxon>
        <taxon>Muridae</taxon>
        <taxon>Murinae</taxon>
        <taxon>Rattus</taxon>
    </lineage>
</organism>
<gene>
    <name evidence="1" type="ORF">rCG_19944</name>
</gene>
<protein>
    <submittedName>
        <fullName evidence="1">RCG19944</fullName>
    </submittedName>
</protein>
<dbReference type="Proteomes" id="UP000234681">
    <property type="component" value="Chromosome 1"/>
</dbReference>
<dbReference type="EMBL" id="CH474110">
    <property type="protein sequence ID" value="EDL82840.1"/>
    <property type="molecule type" value="Genomic_DNA"/>
</dbReference>
<reference evidence="2" key="1">
    <citation type="submission" date="2005-09" db="EMBL/GenBank/DDBJ databases">
        <authorList>
            <person name="Mural R.J."/>
            <person name="Li P.W."/>
            <person name="Adams M.D."/>
            <person name="Amanatides P.G."/>
            <person name="Baden-Tillson H."/>
            <person name="Barnstead M."/>
            <person name="Chin S.H."/>
            <person name="Dew I."/>
            <person name="Evans C.A."/>
            <person name="Ferriera S."/>
            <person name="Flanigan M."/>
            <person name="Fosler C."/>
            <person name="Glodek A."/>
            <person name="Gu Z."/>
            <person name="Holt R.A."/>
            <person name="Jennings D."/>
            <person name="Kraft C.L."/>
            <person name="Lu F."/>
            <person name="Nguyen T."/>
            <person name="Nusskern D.R."/>
            <person name="Pfannkoch C.M."/>
            <person name="Sitter C."/>
            <person name="Sutton G.G."/>
            <person name="Venter J.C."/>
            <person name="Wang Z."/>
            <person name="Woodage T."/>
            <person name="Zheng X.H."/>
            <person name="Zhong F."/>
        </authorList>
    </citation>
    <scope>NUCLEOTIDE SEQUENCE [LARGE SCALE GENOMIC DNA]</scope>
    <source>
        <strain>BN</strain>
        <strain evidence="2">Sprague-Dawley</strain>
    </source>
</reference>
<evidence type="ECO:0000313" key="1">
    <source>
        <dbReference type="EMBL" id="EDL82840.1"/>
    </source>
</evidence>
<feature type="non-terminal residue" evidence="1">
    <location>
        <position position="32"/>
    </location>
</feature>
<proteinExistence type="predicted"/>